<name>A0A9P0A310_BEMTA</name>
<evidence type="ECO:0000313" key="1">
    <source>
        <dbReference type="EMBL" id="CAH0383229.1"/>
    </source>
</evidence>
<organism evidence="1 2">
    <name type="scientific">Bemisia tabaci</name>
    <name type="common">Sweetpotato whitefly</name>
    <name type="synonym">Aleurodes tabaci</name>
    <dbReference type="NCBI Taxonomy" id="7038"/>
    <lineage>
        <taxon>Eukaryota</taxon>
        <taxon>Metazoa</taxon>
        <taxon>Ecdysozoa</taxon>
        <taxon>Arthropoda</taxon>
        <taxon>Hexapoda</taxon>
        <taxon>Insecta</taxon>
        <taxon>Pterygota</taxon>
        <taxon>Neoptera</taxon>
        <taxon>Paraneoptera</taxon>
        <taxon>Hemiptera</taxon>
        <taxon>Sternorrhyncha</taxon>
        <taxon>Aleyrodoidea</taxon>
        <taxon>Aleyrodidae</taxon>
        <taxon>Aleyrodinae</taxon>
        <taxon>Bemisia</taxon>
    </lineage>
</organism>
<keyword evidence="2" id="KW-1185">Reference proteome</keyword>
<gene>
    <name evidence="1" type="ORF">BEMITA_LOCUS2692</name>
</gene>
<dbReference type="AlphaFoldDB" id="A0A9P0A310"/>
<evidence type="ECO:0000313" key="2">
    <source>
        <dbReference type="Proteomes" id="UP001152759"/>
    </source>
</evidence>
<accession>A0A9P0A310</accession>
<protein>
    <submittedName>
        <fullName evidence="1">Uncharacterized protein</fullName>
    </submittedName>
</protein>
<proteinExistence type="predicted"/>
<reference evidence="1" key="1">
    <citation type="submission" date="2021-12" db="EMBL/GenBank/DDBJ databases">
        <authorList>
            <person name="King R."/>
        </authorList>
    </citation>
    <scope>NUCLEOTIDE SEQUENCE</scope>
</reference>
<sequence length="149" mass="16697">MSQTLDFPDKDVANAIRRKAVELYPDPADDGALKASIRGGSSENAMLFLVAGVDQHKRKFPNFGSELLLQTVLAIVKTGECTIEFLNKITEGCIQFGYRIQPDKELIKIIYKTFGDRLNSGDVAFMIAYWRTQIPNQCPRIKLSVNQAE</sequence>
<dbReference type="EMBL" id="OU963871">
    <property type="protein sequence ID" value="CAH0383229.1"/>
    <property type="molecule type" value="Genomic_DNA"/>
</dbReference>
<dbReference type="Proteomes" id="UP001152759">
    <property type="component" value="Chromosome 10"/>
</dbReference>